<dbReference type="GeneID" id="54548189"/>
<evidence type="ECO:0000313" key="3">
    <source>
        <dbReference type="Proteomes" id="UP000800097"/>
    </source>
</evidence>
<dbReference type="EMBL" id="ML986539">
    <property type="protein sequence ID" value="KAF2271527.1"/>
    <property type="molecule type" value="Genomic_DNA"/>
</dbReference>
<dbReference type="OrthoDB" id="2157530at2759"/>
<dbReference type="InterPro" id="IPR052895">
    <property type="entry name" value="HetReg/Transcr_Mod"/>
</dbReference>
<dbReference type="PANTHER" id="PTHR24148">
    <property type="entry name" value="ANKYRIN REPEAT DOMAIN-CONTAINING PROTEIN 39 HOMOLOG-RELATED"/>
    <property type="match status" value="1"/>
</dbReference>
<dbReference type="Proteomes" id="UP000800097">
    <property type="component" value="Unassembled WGS sequence"/>
</dbReference>
<feature type="non-terminal residue" evidence="2">
    <location>
        <position position="1"/>
    </location>
</feature>
<evidence type="ECO:0000313" key="2">
    <source>
        <dbReference type="EMBL" id="KAF2271527.1"/>
    </source>
</evidence>
<protein>
    <submittedName>
        <fullName evidence="2">HET-domain-containing protein</fullName>
    </submittedName>
</protein>
<evidence type="ECO:0000259" key="1">
    <source>
        <dbReference type="Pfam" id="PF06985"/>
    </source>
</evidence>
<feature type="non-terminal residue" evidence="2">
    <location>
        <position position="184"/>
    </location>
</feature>
<dbReference type="AlphaFoldDB" id="A0A6A6J5Q8"/>
<reference evidence="2" key="1">
    <citation type="journal article" date="2020" name="Stud. Mycol.">
        <title>101 Dothideomycetes genomes: a test case for predicting lifestyles and emergence of pathogens.</title>
        <authorList>
            <person name="Haridas S."/>
            <person name="Albert R."/>
            <person name="Binder M."/>
            <person name="Bloem J."/>
            <person name="Labutti K."/>
            <person name="Salamov A."/>
            <person name="Andreopoulos B."/>
            <person name="Baker S."/>
            <person name="Barry K."/>
            <person name="Bills G."/>
            <person name="Bluhm B."/>
            <person name="Cannon C."/>
            <person name="Castanera R."/>
            <person name="Culley D."/>
            <person name="Daum C."/>
            <person name="Ezra D."/>
            <person name="Gonzalez J."/>
            <person name="Henrissat B."/>
            <person name="Kuo A."/>
            <person name="Liang C."/>
            <person name="Lipzen A."/>
            <person name="Lutzoni F."/>
            <person name="Magnuson J."/>
            <person name="Mondo S."/>
            <person name="Nolan M."/>
            <person name="Ohm R."/>
            <person name="Pangilinan J."/>
            <person name="Park H.-J."/>
            <person name="Ramirez L."/>
            <person name="Alfaro M."/>
            <person name="Sun H."/>
            <person name="Tritt A."/>
            <person name="Yoshinaga Y."/>
            <person name="Zwiers L.-H."/>
            <person name="Turgeon B."/>
            <person name="Goodwin S."/>
            <person name="Spatafora J."/>
            <person name="Crous P."/>
            <person name="Grigoriev I."/>
        </authorList>
    </citation>
    <scope>NUCLEOTIDE SEQUENCE</scope>
    <source>
        <strain evidence="2">CBS 379.55</strain>
    </source>
</reference>
<dbReference type="Pfam" id="PF06985">
    <property type="entry name" value="HET"/>
    <property type="match status" value="1"/>
</dbReference>
<accession>A0A6A6J5Q8</accession>
<dbReference type="InterPro" id="IPR010730">
    <property type="entry name" value="HET"/>
</dbReference>
<proteinExistence type="predicted"/>
<name>A0A6A6J5Q8_WESOR</name>
<keyword evidence="3" id="KW-1185">Reference proteome</keyword>
<dbReference type="PANTHER" id="PTHR24148:SF64">
    <property type="entry name" value="HETEROKARYON INCOMPATIBILITY DOMAIN-CONTAINING PROTEIN"/>
    <property type="match status" value="1"/>
</dbReference>
<organism evidence="2 3">
    <name type="scientific">Westerdykella ornata</name>
    <dbReference type="NCBI Taxonomy" id="318751"/>
    <lineage>
        <taxon>Eukaryota</taxon>
        <taxon>Fungi</taxon>
        <taxon>Dikarya</taxon>
        <taxon>Ascomycota</taxon>
        <taxon>Pezizomycotina</taxon>
        <taxon>Dothideomycetes</taxon>
        <taxon>Pleosporomycetidae</taxon>
        <taxon>Pleosporales</taxon>
        <taxon>Sporormiaceae</taxon>
        <taxon>Westerdykella</taxon>
    </lineage>
</organism>
<sequence length="184" mass="20855">EFRLLILRPGSQSDDLVINLATENFASTNQYVAISYCWGSSEKPKDLQCISQTSIRNPGSEGIFSTGRLPITTNLDRMLRTLRSEEGFLVAWIDAICINQDDVTEKAQQIQMMHRIYSKAAVTILYAGEDDEETVPAFQCIKCVSPRGQESSVSLVKAFSNLLSRDWFQRVWVMQEVVLSPRKR</sequence>
<gene>
    <name evidence="2" type="ORF">EI97DRAFT_364836</name>
</gene>
<feature type="domain" description="Heterokaryon incompatibility" evidence="1">
    <location>
        <begin position="31"/>
        <end position="176"/>
    </location>
</feature>
<dbReference type="RefSeq" id="XP_033649066.1">
    <property type="nucleotide sequence ID" value="XM_033795014.1"/>
</dbReference>